<keyword evidence="2" id="KW-1185">Reference proteome</keyword>
<protein>
    <submittedName>
        <fullName evidence="1">Uncharacterized protein</fullName>
    </submittedName>
</protein>
<name>A0ABR4R9L0_BORBO</name>
<evidence type="ECO:0000313" key="2">
    <source>
        <dbReference type="Proteomes" id="UP000025756"/>
    </source>
</evidence>
<accession>A0ABR4R9L0</accession>
<gene>
    <name evidence="1" type="ORF">L490_3148</name>
</gene>
<dbReference type="Proteomes" id="UP000025756">
    <property type="component" value="Unassembled WGS sequence"/>
</dbReference>
<sequence>MLSTVMNATAPASRTTLSAGTARRWAQRCAPRAAHGLGAIDALDLARRAMLLASYEVAARSAYARAKPG</sequence>
<dbReference type="EMBL" id="JGWH01000160">
    <property type="protein sequence ID" value="KCV31569.1"/>
    <property type="molecule type" value="Genomic_DNA"/>
</dbReference>
<organism evidence="1 2">
    <name type="scientific">Bordetella bronchiseptica 00-P-2796</name>
    <dbReference type="NCBI Taxonomy" id="1331199"/>
    <lineage>
        <taxon>Bacteria</taxon>
        <taxon>Pseudomonadati</taxon>
        <taxon>Pseudomonadota</taxon>
        <taxon>Betaproteobacteria</taxon>
        <taxon>Burkholderiales</taxon>
        <taxon>Alcaligenaceae</taxon>
        <taxon>Bordetella</taxon>
    </lineage>
</organism>
<proteinExistence type="predicted"/>
<reference evidence="1 2" key="1">
    <citation type="submission" date="2014-03" db="EMBL/GenBank/DDBJ databases">
        <title>Genome sequence of Bordetella bronchiseptica.</title>
        <authorList>
            <person name="Harvill E."/>
            <person name="Goodfield L.L."/>
            <person name="Ivanov Y.V."/>
            <person name="Meyer J.A."/>
            <person name="Muse S.J."/>
            <person name="Jacobs N."/>
            <person name="Bendor L."/>
            <person name="Smallridge W.E."/>
            <person name="Brinkac L.M."/>
            <person name="Sanka R."/>
            <person name="Kim M."/>
            <person name="Losada L."/>
        </authorList>
    </citation>
    <scope>NUCLEOTIDE SEQUENCE [LARGE SCALE GENOMIC DNA]</scope>
    <source>
        <strain evidence="1 2">00-P-2796</strain>
    </source>
</reference>
<comment type="caution">
    <text evidence="1">The sequence shown here is derived from an EMBL/GenBank/DDBJ whole genome shotgun (WGS) entry which is preliminary data.</text>
</comment>
<evidence type="ECO:0000313" key="1">
    <source>
        <dbReference type="EMBL" id="KCV31569.1"/>
    </source>
</evidence>